<feature type="domain" description="Heterokaryon incompatibility" evidence="1">
    <location>
        <begin position="210"/>
        <end position="355"/>
    </location>
</feature>
<gene>
    <name evidence="2" type="ORF">CKAH01_13967</name>
</gene>
<evidence type="ECO:0000259" key="1">
    <source>
        <dbReference type="Pfam" id="PF06985"/>
    </source>
</evidence>
<protein>
    <submittedName>
        <fullName evidence="2">Heterokaryon incompatibility protein</fullName>
    </submittedName>
</protein>
<dbReference type="PANTHER" id="PTHR33112:SF10">
    <property type="entry name" value="TOL"/>
    <property type="match status" value="1"/>
</dbReference>
<dbReference type="Proteomes" id="UP001281614">
    <property type="component" value="Unassembled WGS sequence"/>
</dbReference>
<evidence type="ECO:0000313" key="2">
    <source>
        <dbReference type="EMBL" id="KAK2772264.1"/>
    </source>
</evidence>
<dbReference type="PANTHER" id="PTHR33112">
    <property type="entry name" value="DOMAIN PROTEIN, PUTATIVE-RELATED"/>
    <property type="match status" value="1"/>
</dbReference>
<dbReference type="AlphaFoldDB" id="A0AAD9YPY6"/>
<accession>A0AAD9YPY6</accession>
<name>A0AAD9YPY6_COLKA</name>
<sequence>MAYCSICVKLTIDDVSNTDFRFHPNLKSLKQGADNNCALCTLCFTRLQDENERQVISDLLEGKRPSQSREGVWYHSIWLHGEYVPVEHNTGSSRGESSGGGVWISVGQFRAGFNDMEETNISGFQVTARLSWYALNKTDAALSYPERCIGADPDSDAHTSLARSHFEECRKSHRLCAVQRSKAMPTRVIAVGDKNRSPKLLLTNGLEKPYLALSYCWGPSQTTFKLTRDTLSKMLNGIEEKKMTKTHQEAIHFTRTLGLEYIWIDALCIIQGDERDWEFESKRMEQVYGNSALTIVAARSSDACLGFIKPPSNLGQKGKSCAIPLSPSSKEVLYLDAPRTVKRGPVWTRGWCFQEKILSNRSVIFCETQLSYECRTWEIWEDGKSQHLGSAPTFLTPGFVSSAKNRETDIEKTLSIGTKVSSILHSESCPTHTMYLLLLRQLQSLPRRSCSLATSPVFGRPTL</sequence>
<organism evidence="2 3">
    <name type="scientific">Colletotrichum kahawae</name>
    <name type="common">Coffee berry disease fungus</name>
    <dbReference type="NCBI Taxonomy" id="34407"/>
    <lineage>
        <taxon>Eukaryota</taxon>
        <taxon>Fungi</taxon>
        <taxon>Dikarya</taxon>
        <taxon>Ascomycota</taxon>
        <taxon>Pezizomycotina</taxon>
        <taxon>Sordariomycetes</taxon>
        <taxon>Hypocreomycetidae</taxon>
        <taxon>Glomerellales</taxon>
        <taxon>Glomerellaceae</taxon>
        <taxon>Colletotrichum</taxon>
        <taxon>Colletotrichum gloeosporioides species complex</taxon>
    </lineage>
</organism>
<proteinExistence type="predicted"/>
<reference evidence="2" key="1">
    <citation type="submission" date="2023-02" db="EMBL/GenBank/DDBJ databases">
        <title>Colletotrichum kahawae CIFC_Que2 genome sequencing and assembly.</title>
        <authorList>
            <person name="Baroncelli R."/>
        </authorList>
    </citation>
    <scope>NUCLEOTIDE SEQUENCE</scope>
    <source>
        <strain evidence="2">CIFC_Que2</strain>
    </source>
</reference>
<dbReference type="Pfam" id="PF06985">
    <property type="entry name" value="HET"/>
    <property type="match status" value="1"/>
</dbReference>
<dbReference type="EMBL" id="VYYT01000069">
    <property type="protein sequence ID" value="KAK2772264.1"/>
    <property type="molecule type" value="Genomic_DNA"/>
</dbReference>
<keyword evidence="3" id="KW-1185">Reference proteome</keyword>
<comment type="caution">
    <text evidence="2">The sequence shown here is derived from an EMBL/GenBank/DDBJ whole genome shotgun (WGS) entry which is preliminary data.</text>
</comment>
<evidence type="ECO:0000313" key="3">
    <source>
        <dbReference type="Proteomes" id="UP001281614"/>
    </source>
</evidence>
<dbReference type="InterPro" id="IPR010730">
    <property type="entry name" value="HET"/>
</dbReference>